<dbReference type="OrthoDB" id="1880153at2"/>
<keyword evidence="12" id="KW-1185">Reference proteome</keyword>
<evidence type="ECO:0000256" key="1">
    <source>
        <dbReference type="ARBA" id="ARBA00004635"/>
    </source>
</evidence>
<organism evidence="11 12">
    <name type="scientific">Clostridium manihotivorum</name>
    <dbReference type="NCBI Taxonomy" id="2320868"/>
    <lineage>
        <taxon>Bacteria</taxon>
        <taxon>Bacillati</taxon>
        <taxon>Bacillota</taxon>
        <taxon>Clostridia</taxon>
        <taxon>Eubacteriales</taxon>
        <taxon>Clostridiaceae</taxon>
        <taxon>Clostridium</taxon>
    </lineage>
</organism>
<dbReference type="PANTHER" id="PTHR35789">
    <property type="entry name" value="SPORE GERMINATION PROTEIN B3"/>
    <property type="match status" value="1"/>
</dbReference>
<dbReference type="GO" id="GO:0009847">
    <property type="term" value="P:spore germination"/>
    <property type="evidence" value="ECO:0007669"/>
    <property type="project" value="InterPro"/>
</dbReference>
<dbReference type="EMBL" id="CP025746">
    <property type="protein sequence ID" value="QAA34676.1"/>
    <property type="molecule type" value="Genomic_DNA"/>
</dbReference>
<dbReference type="PROSITE" id="PS51257">
    <property type="entry name" value="PROKAR_LIPOPROTEIN"/>
    <property type="match status" value="1"/>
</dbReference>
<protein>
    <submittedName>
        <fullName evidence="11">Ger(X)C family spore germination protein</fullName>
    </submittedName>
</protein>
<evidence type="ECO:0000256" key="5">
    <source>
        <dbReference type="ARBA" id="ARBA00023136"/>
    </source>
</evidence>
<keyword evidence="7" id="KW-0449">Lipoprotein</keyword>
<dbReference type="InterPro" id="IPR057336">
    <property type="entry name" value="GerAC_N"/>
</dbReference>
<dbReference type="GO" id="GO:0016020">
    <property type="term" value="C:membrane"/>
    <property type="evidence" value="ECO:0007669"/>
    <property type="project" value="UniProtKB-SubCell"/>
</dbReference>
<name>A0A3R5UBE8_9CLOT</name>
<keyword evidence="6" id="KW-0564">Palmitate</keyword>
<keyword evidence="4 8" id="KW-0732">Signal</keyword>
<dbReference type="Pfam" id="PF05504">
    <property type="entry name" value="Spore_GerAC"/>
    <property type="match status" value="1"/>
</dbReference>
<gene>
    <name evidence="11" type="ORF">C1I91_25270</name>
</gene>
<dbReference type="InterPro" id="IPR038501">
    <property type="entry name" value="Spore_GerAC_C_sf"/>
</dbReference>
<dbReference type="Pfam" id="PF25198">
    <property type="entry name" value="Spore_GerAC_N"/>
    <property type="match status" value="1"/>
</dbReference>
<evidence type="ECO:0000259" key="9">
    <source>
        <dbReference type="Pfam" id="PF05504"/>
    </source>
</evidence>
<sequence length="377" mass="43342">MILMKRASRIISFIMIICFSSSLTSCFNYRDINRATFVTSIIYDIDENKNTILYLDCVMPYRSTNESSEKGRRVIYKGRGKTVLEAIRNASNFSSFKINMTQCRAYIFSERAAKEGVGQFVDIMARDQEFLIRPYVFVLFGEVEELFKTVKSDEEYLGIYLDQLVYKMKSSPRTIAANLNDYLTNRINGGNIAVLGGLEVVKDIMEDRVQIKGAAVLKDDKLATKLSIDEALSYSFLSNNVKSGTLEINNPQNPDKYITLEILNSKTNTDVKYDGERIKLYKTIDIRCDLAESQARLIIDDNVRGYIKKSEEENVKKYLTMIFDRYKLQDLDLFKVGRLLEEKYPDAKIQGEIMERTDLILNVNVNLEGPSVRKHTF</sequence>
<comment type="subcellular location">
    <subcellularLocation>
        <location evidence="1">Membrane</location>
        <topology evidence="1">Lipid-anchor</topology>
    </subcellularLocation>
</comment>
<evidence type="ECO:0000256" key="3">
    <source>
        <dbReference type="ARBA" id="ARBA00022544"/>
    </source>
</evidence>
<dbReference type="NCBIfam" id="TIGR02887">
    <property type="entry name" value="spore_ger_x_C"/>
    <property type="match status" value="1"/>
</dbReference>
<keyword evidence="3" id="KW-0309">Germination</keyword>
<dbReference type="InterPro" id="IPR046953">
    <property type="entry name" value="Spore_GerAC-like_C"/>
</dbReference>
<evidence type="ECO:0000256" key="6">
    <source>
        <dbReference type="ARBA" id="ARBA00023139"/>
    </source>
</evidence>
<feature type="domain" description="Spore germination GerAC-like C-terminal" evidence="9">
    <location>
        <begin position="212"/>
        <end position="367"/>
    </location>
</feature>
<dbReference type="PANTHER" id="PTHR35789:SF1">
    <property type="entry name" value="SPORE GERMINATION PROTEIN B3"/>
    <property type="match status" value="1"/>
</dbReference>
<evidence type="ECO:0000256" key="8">
    <source>
        <dbReference type="SAM" id="SignalP"/>
    </source>
</evidence>
<evidence type="ECO:0000259" key="10">
    <source>
        <dbReference type="Pfam" id="PF25198"/>
    </source>
</evidence>
<evidence type="ECO:0000256" key="7">
    <source>
        <dbReference type="ARBA" id="ARBA00023288"/>
    </source>
</evidence>
<dbReference type="Proteomes" id="UP000286268">
    <property type="component" value="Chromosome"/>
</dbReference>
<accession>A0A3R5UBE8</accession>
<feature type="signal peptide" evidence="8">
    <location>
        <begin position="1"/>
        <end position="25"/>
    </location>
</feature>
<dbReference type="InterPro" id="IPR008844">
    <property type="entry name" value="Spore_GerAC-like"/>
</dbReference>
<feature type="chain" id="PRO_5039708577" evidence="8">
    <location>
        <begin position="26"/>
        <end position="377"/>
    </location>
</feature>
<proteinExistence type="inferred from homology"/>
<feature type="domain" description="Spore germination protein N-terminal" evidence="10">
    <location>
        <begin position="28"/>
        <end position="190"/>
    </location>
</feature>
<keyword evidence="5" id="KW-0472">Membrane</keyword>
<dbReference type="AlphaFoldDB" id="A0A3R5UBE8"/>
<evidence type="ECO:0000256" key="2">
    <source>
        <dbReference type="ARBA" id="ARBA00007886"/>
    </source>
</evidence>
<comment type="similarity">
    <text evidence="2">Belongs to the GerABKC lipoprotein family.</text>
</comment>
<evidence type="ECO:0000313" key="11">
    <source>
        <dbReference type="EMBL" id="QAA34676.1"/>
    </source>
</evidence>
<dbReference type="KEGG" id="cmah:C1I91_25270"/>
<evidence type="ECO:0000313" key="12">
    <source>
        <dbReference type="Proteomes" id="UP000286268"/>
    </source>
</evidence>
<reference evidence="11 12" key="1">
    <citation type="submission" date="2018-01" db="EMBL/GenBank/DDBJ databases">
        <title>Genome Sequencing and Assembly of Anaerobacter polyendosporus strain CT4.</title>
        <authorList>
            <person name="Tachaapaikoon C."/>
            <person name="Sutheeworapong S."/>
            <person name="Jenjaroenpun P."/>
            <person name="Wongsurawat T."/>
            <person name="Nookeaw I."/>
            <person name="Cheawchanlertfa P."/>
            <person name="Kosugi A."/>
            <person name="Cheevadhanarak S."/>
            <person name="Ratanakhanokchai K."/>
        </authorList>
    </citation>
    <scope>NUCLEOTIDE SEQUENCE [LARGE SCALE GENOMIC DNA]</scope>
    <source>
        <strain evidence="11 12">CT4</strain>
    </source>
</reference>
<evidence type="ECO:0000256" key="4">
    <source>
        <dbReference type="ARBA" id="ARBA00022729"/>
    </source>
</evidence>
<dbReference type="Gene3D" id="3.30.300.210">
    <property type="entry name" value="Nutrient germinant receptor protein C, domain 3"/>
    <property type="match status" value="1"/>
</dbReference>